<reference evidence="7" key="1">
    <citation type="submission" date="2016-10" db="EMBL/GenBank/DDBJ databases">
        <authorList>
            <person name="Varghese N."/>
            <person name="Submissions S."/>
        </authorList>
    </citation>
    <scope>NUCLEOTIDE SEQUENCE [LARGE SCALE GENOMIC DNA]</scope>
    <source>
        <strain evidence="7">DSM 21620</strain>
    </source>
</reference>
<dbReference type="Pfam" id="PF00004">
    <property type="entry name" value="AAA"/>
    <property type="match status" value="2"/>
</dbReference>
<keyword evidence="7" id="KW-1185">Reference proteome</keyword>
<dbReference type="Gene3D" id="1.10.8.60">
    <property type="match status" value="1"/>
</dbReference>
<dbReference type="AlphaFoldDB" id="A0A1G6MUE7"/>
<dbReference type="EMBL" id="FMZB01000003">
    <property type="protein sequence ID" value="SDC59228.1"/>
    <property type="molecule type" value="Genomic_DNA"/>
</dbReference>
<feature type="domain" description="AAA+ ATPase" evidence="5">
    <location>
        <begin position="251"/>
        <end position="393"/>
    </location>
</feature>
<keyword evidence="2" id="KW-0547">Nucleotide-binding</keyword>
<name>A0A1G6MUE7_9BACI</name>
<feature type="domain" description="AAA+ ATPase" evidence="5">
    <location>
        <begin position="526"/>
        <end position="661"/>
    </location>
</feature>
<organism evidence="6 7">
    <name type="scientific">Terribacillus halophilus</name>
    <dbReference type="NCBI Taxonomy" id="361279"/>
    <lineage>
        <taxon>Bacteria</taxon>
        <taxon>Bacillati</taxon>
        <taxon>Bacillota</taxon>
        <taxon>Bacilli</taxon>
        <taxon>Bacillales</taxon>
        <taxon>Bacillaceae</taxon>
        <taxon>Terribacillus</taxon>
    </lineage>
</organism>
<dbReference type="CDD" id="cd00009">
    <property type="entry name" value="AAA"/>
    <property type="match status" value="2"/>
</dbReference>
<evidence type="ECO:0000256" key="1">
    <source>
        <dbReference type="ARBA" id="ARBA00010378"/>
    </source>
</evidence>
<comment type="similarity">
    <text evidence="1">Belongs to the CbxX/CfxQ family.</text>
</comment>
<dbReference type="Proteomes" id="UP000198666">
    <property type="component" value="Unassembled WGS sequence"/>
</dbReference>
<dbReference type="InterPro" id="IPR050773">
    <property type="entry name" value="CbxX/CfxQ_RuBisCO_ESX"/>
</dbReference>
<evidence type="ECO:0000259" key="5">
    <source>
        <dbReference type="SMART" id="SM00382"/>
    </source>
</evidence>
<dbReference type="GO" id="GO:0005524">
    <property type="term" value="F:ATP binding"/>
    <property type="evidence" value="ECO:0007669"/>
    <property type="project" value="UniProtKB-KW"/>
</dbReference>
<accession>A0A1G6MUE7</accession>
<dbReference type="InterPro" id="IPR003593">
    <property type="entry name" value="AAA+_ATPase"/>
</dbReference>
<dbReference type="SUPFAM" id="SSF52540">
    <property type="entry name" value="P-loop containing nucleoside triphosphate hydrolases"/>
    <property type="match status" value="2"/>
</dbReference>
<evidence type="ECO:0000313" key="6">
    <source>
        <dbReference type="EMBL" id="SDC59228.1"/>
    </source>
</evidence>
<keyword evidence="3" id="KW-0067">ATP-binding</keyword>
<dbReference type="PANTHER" id="PTHR43392">
    <property type="entry name" value="AAA-TYPE ATPASE FAMILY PROTEIN / ANKYRIN REPEAT FAMILY PROTEIN"/>
    <property type="match status" value="1"/>
</dbReference>
<dbReference type="InterPro" id="IPR041627">
    <property type="entry name" value="AAA_lid_6"/>
</dbReference>
<evidence type="ECO:0000313" key="7">
    <source>
        <dbReference type="Proteomes" id="UP000198666"/>
    </source>
</evidence>
<evidence type="ECO:0000256" key="3">
    <source>
        <dbReference type="ARBA" id="ARBA00022840"/>
    </source>
</evidence>
<gene>
    <name evidence="6" type="ORF">SAMN05421663_10375</name>
</gene>
<dbReference type="InterPro" id="IPR027417">
    <property type="entry name" value="P-loop_NTPase"/>
</dbReference>
<sequence length="750" mass="84930">MAQTEKTLTEQVIAWSSMDTSPPLSEIEALRMASKLDSGEEALKQGLYRIIAFYRIMRVQKQDPISRQLLAESERTHPIVLEIDQFAQVNQYYQALMDTDLPAWSVRETDFDPAKLKKSQSLNSQLNEVMKAYPRRLTGASKLAAAYNRSYEELEDLLVLLEQTIETIENRKTGSPVTAMNATVLQILKSLEAVQEALPDVLSQASESRPLEALDQLIGLQDVKTYIHDYYHYLRYQQERKQFGFQMVDEPGLNMVITGNPGTGKTTIARLLAKLYHQLGLLESDHVVEVNRSHLVGSYLGQSEENTTNYVRQAIDGVLFIDEAYSLKREGQSGNDYGQAVIDTLVSSMTSSEYGGKFAVFLAGYPEETRQFLFANPGLRSRIPDQNYIELPDFETEELLQIAENTALANDFFFTEEALRLVEDKIEQARVDETFGNARSVRDIVLRIIFQKGADRKLTTESWIDHMTLSAHDVKDQDRNEKESEPLQQLDKLIGLPSIKEEVKKLSSFVQIQQARKQKGAPAVPIQLHAVFTGNPGTGKTTIAKIYAEILKERGLLKRGHLVVASRSDLVAGYVGQTASKTKTVIRDALGGVLFIDEAYSLFRGAQDFGKEAIDTLVDEMTKHNENLVVVLAGYQKEMKQFIDSNPGLASRFKKYFIFPDYNSEELVAIFKRAMENYAYTLSEDAEAFLRERLETESVSGNARFVTNLLDEAIQFQSLRLVEDEEQLEMDYLNKKDIENAWDMVRRSAL</sequence>
<dbReference type="PANTHER" id="PTHR43392:SF2">
    <property type="entry name" value="AAA-TYPE ATPASE FAMILY PROTEIN _ ANKYRIN REPEAT FAMILY PROTEIN"/>
    <property type="match status" value="1"/>
</dbReference>
<dbReference type="InterPro" id="IPR000641">
    <property type="entry name" value="CbxX/CfxQ"/>
</dbReference>
<protein>
    <submittedName>
        <fullName evidence="6">AAA+-type ATPase, SpoVK/Ycf46/Vps4 family</fullName>
    </submittedName>
</protein>
<dbReference type="Gene3D" id="3.40.50.300">
    <property type="entry name" value="P-loop containing nucleotide triphosphate hydrolases"/>
    <property type="match status" value="2"/>
</dbReference>
<feature type="coiled-coil region" evidence="4">
    <location>
        <begin position="144"/>
        <end position="171"/>
    </location>
</feature>
<evidence type="ECO:0000256" key="2">
    <source>
        <dbReference type="ARBA" id="ARBA00022741"/>
    </source>
</evidence>
<dbReference type="InterPro" id="IPR003959">
    <property type="entry name" value="ATPase_AAA_core"/>
</dbReference>
<dbReference type="RefSeq" id="WP_342005100.1">
    <property type="nucleotide sequence ID" value="NZ_FMZB01000003.1"/>
</dbReference>
<dbReference type="SMART" id="SM00382">
    <property type="entry name" value="AAA"/>
    <property type="match status" value="2"/>
</dbReference>
<dbReference type="PRINTS" id="PR00819">
    <property type="entry name" value="CBXCFQXSUPER"/>
</dbReference>
<proteinExistence type="inferred from homology"/>
<keyword evidence="4" id="KW-0175">Coiled coil</keyword>
<dbReference type="GO" id="GO:0016887">
    <property type="term" value="F:ATP hydrolysis activity"/>
    <property type="evidence" value="ECO:0007669"/>
    <property type="project" value="InterPro"/>
</dbReference>
<dbReference type="Pfam" id="PF17866">
    <property type="entry name" value="AAA_lid_6"/>
    <property type="match status" value="2"/>
</dbReference>
<evidence type="ECO:0000256" key="4">
    <source>
        <dbReference type="SAM" id="Coils"/>
    </source>
</evidence>
<dbReference type="STRING" id="361279.SAMN05421663_10375"/>
<dbReference type="FunFam" id="3.40.50.300:FF:000216">
    <property type="entry name" value="Type VII secretion ATPase EccA"/>
    <property type="match status" value="2"/>
</dbReference>